<keyword evidence="2" id="KW-0689">Ribosomal protein</keyword>
<dbReference type="GO" id="GO:0005840">
    <property type="term" value="C:ribosome"/>
    <property type="evidence" value="ECO:0007669"/>
    <property type="project" value="UniProtKB-KW"/>
</dbReference>
<evidence type="ECO:0000259" key="4">
    <source>
        <dbReference type="Pfam" id="PF01778"/>
    </source>
</evidence>
<dbReference type="Proteomes" id="UP000274922">
    <property type="component" value="Unassembled WGS sequence"/>
</dbReference>
<dbReference type="InterPro" id="IPR029004">
    <property type="entry name" value="Ribosomal_eL28/Mak16"/>
</dbReference>
<dbReference type="PANTHER" id="PTHR10544">
    <property type="entry name" value="60S RIBOSOMAL PROTEIN L28"/>
    <property type="match status" value="1"/>
</dbReference>
<dbReference type="EMBL" id="ML014153">
    <property type="protein sequence ID" value="RKP02061.1"/>
    <property type="molecule type" value="Genomic_DNA"/>
</dbReference>
<sequence length="158" mass="17257">MASANASPALIWNLTKKWNASLRTHIGTTFSTEQGNLRNIHSRVFSGYANPATLAISAPAAPKKGQFGHIQIATKRRVHNAPARQYAAVVAKNKTIRHNAQAVAHMLEFTAPHLIEAAQARVSQLALTHRRRAIRIHKAQVQAAKAKARKARVAARQA</sequence>
<dbReference type="Pfam" id="PF01778">
    <property type="entry name" value="Ribosomal_L28e"/>
    <property type="match status" value="1"/>
</dbReference>
<proteinExistence type="inferred from homology"/>
<reference evidence="6" key="1">
    <citation type="journal article" date="2018" name="Nat. Microbiol.">
        <title>Leveraging single-cell genomics to expand the fungal tree of life.</title>
        <authorList>
            <person name="Ahrendt S.R."/>
            <person name="Quandt C.A."/>
            <person name="Ciobanu D."/>
            <person name="Clum A."/>
            <person name="Salamov A."/>
            <person name="Andreopoulos B."/>
            <person name="Cheng J.F."/>
            <person name="Woyke T."/>
            <person name="Pelin A."/>
            <person name="Henrissat B."/>
            <person name="Reynolds N.K."/>
            <person name="Benny G.L."/>
            <person name="Smith M.E."/>
            <person name="James T.Y."/>
            <person name="Grigoriev I.V."/>
        </authorList>
    </citation>
    <scope>NUCLEOTIDE SEQUENCE [LARGE SCALE GENOMIC DNA]</scope>
    <source>
        <strain evidence="6">ATCC 52028</strain>
    </source>
</reference>
<dbReference type="Gene3D" id="3.30.390.110">
    <property type="match status" value="1"/>
</dbReference>
<comment type="similarity">
    <text evidence="1">Belongs to the eukaryotic ribosomal protein eL28 family.</text>
</comment>
<evidence type="ECO:0000256" key="3">
    <source>
        <dbReference type="ARBA" id="ARBA00023274"/>
    </source>
</evidence>
<dbReference type="AlphaFoldDB" id="A0A4P9XAF1"/>
<protein>
    <recommendedName>
        <fullName evidence="4">Ribosomal eL28/Mak16 domain-containing protein</fullName>
    </recommendedName>
</protein>
<dbReference type="GO" id="GO:0006412">
    <property type="term" value="P:translation"/>
    <property type="evidence" value="ECO:0007669"/>
    <property type="project" value="InterPro"/>
</dbReference>
<keyword evidence="6" id="KW-1185">Reference proteome</keyword>
<dbReference type="GO" id="GO:1990904">
    <property type="term" value="C:ribonucleoprotein complex"/>
    <property type="evidence" value="ECO:0007669"/>
    <property type="project" value="UniProtKB-KW"/>
</dbReference>
<organism evidence="5 6">
    <name type="scientific">Caulochytrium protostelioides</name>
    <dbReference type="NCBI Taxonomy" id="1555241"/>
    <lineage>
        <taxon>Eukaryota</taxon>
        <taxon>Fungi</taxon>
        <taxon>Fungi incertae sedis</taxon>
        <taxon>Chytridiomycota</taxon>
        <taxon>Chytridiomycota incertae sedis</taxon>
        <taxon>Chytridiomycetes</taxon>
        <taxon>Caulochytriales</taxon>
        <taxon>Caulochytriaceae</taxon>
        <taxon>Caulochytrium</taxon>
    </lineage>
</organism>
<evidence type="ECO:0000256" key="1">
    <source>
        <dbReference type="ARBA" id="ARBA00007926"/>
    </source>
</evidence>
<dbReference type="OrthoDB" id="338850at2759"/>
<gene>
    <name evidence="5" type="ORF">CXG81DRAFT_25290</name>
</gene>
<evidence type="ECO:0000313" key="6">
    <source>
        <dbReference type="Proteomes" id="UP000274922"/>
    </source>
</evidence>
<evidence type="ECO:0000313" key="5">
    <source>
        <dbReference type="EMBL" id="RKP02061.1"/>
    </source>
</evidence>
<dbReference type="InterPro" id="IPR002672">
    <property type="entry name" value="Ribosomal_eL28"/>
</dbReference>
<dbReference type="GO" id="GO:0003735">
    <property type="term" value="F:structural constituent of ribosome"/>
    <property type="evidence" value="ECO:0007669"/>
    <property type="project" value="InterPro"/>
</dbReference>
<name>A0A4P9XAF1_9FUNG</name>
<feature type="domain" description="Ribosomal eL28/Mak16" evidence="4">
    <location>
        <begin position="10"/>
        <end position="125"/>
    </location>
</feature>
<accession>A0A4P9XAF1</accession>
<evidence type="ECO:0000256" key="2">
    <source>
        <dbReference type="ARBA" id="ARBA00022980"/>
    </source>
</evidence>
<keyword evidence="3" id="KW-0687">Ribonucleoprotein</keyword>